<evidence type="ECO:0000313" key="1">
    <source>
        <dbReference type="EMBL" id="SEB90469.1"/>
    </source>
</evidence>
<dbReference type="AlphaFoldDB" id="A0A1H4N5A9"/>
<proteinExistence type="predicted"/>
<dbReference type="RefSeq" id="WP_090329697.1">
    <property type="nucleotide sequence ID" value="NZ_FNSL01000001.1"/>
</dbReference>
<protein>
    <submittedName>
        <fullName evidence="1">Asparaginase</fullName>
    </submittedName>
</protein>
<dbReference type="Proteomes" id="UP000199064">
    <property type="component" value="Unassembled WGS sequence"/>
</dbReference>
<sequence>MGNPVLVEVLRGNVVESRHRGAIAVFEADGGKVMSLGDVDRPVFPRSAVKAIQALPFVESGAADAFGFGNREIALACASHSGEPEHAALAIAMVERAGLGSDAFECGAHWSSEQHVLIAQARDLVEPTAAHNNCSGKHAGFLCTCAHLGHDPQGYVALGHPAQDAVKAAMEAVTGAAHETDLCGTDGCSIPTYAVPLKALAHGFARMATGTGFAPERAKAAKRIFAACMAEPFYVAGSGRADTLMMEAGKGRIFTKTGAEGVFCAAIPERGIGIALKCDDGTTRAAEVMVAEVLAQLLDGDALAETLRDMARPVLTNRRGFEVGSLRPSEALVVRAD</sequence>
<dbReference type="PANTHER" id="PTHR42110">
    <property type="entry name" value="L-ASPARAGINASE, PUTATIVE (AFU_ORTHOLOGUE AFUA_3G11890)-RELATED"/>
    <property type="match status" value="1"/>
</dbReference>
<name>A0A1H4N5A9_9HYPH</name>
<dbReference type="EMBL" id="FNSL01000001">
    <property type="protein sequence ID" value="SEB90469.1"/>
    <property type="molecule type" value="Genomic_DNA"/>
</dbReference>
<dbReference type="Pfam" id="PF06089">
    <property type="entry name" value="Asparaginase_II"/>
    <property type="match status" value="1"/>
</dbReference>
<organism evidence="1 2">
    <name type="scientific">Nitratireductor aquibiodomus</name>
    <dbReference type="NCBI Taxonomy" id="204799"/>
    <lineage>
        <taxon>Bacteria</taxon>
        <taxon>Pseudomonadati</taxon>
        <taxon>Pseudomonadota</taxon>
        <taxon>Alphaproteobacteria</taxon>
        <taxon>Hyphomicrobiales</taxon>
        <taxon>Phyllobacteriaceae</taxon>
        <taxon>Nitratireductor</taxon>
    </lineage>
</organism>
<dbReference type="InterPro" id="IPR010349">
    <property type="entry name" value="Asparaginase_II"/>
</dbReference>
<evidence type="ECO:0000313" key="2">
    <source>
        <dbReference type="Proteomes" id="UP000199064"/>
    </source>
</evidence>
<reference evidence="2" key="1">
    <citation type="submission" date="2016-10" db="EMBL/GenBank/DDBJ databases">
        <authorList>
            <person name="Varghese N."/>
            <person name="Submissions S."/>
        </authorList>
    </citation>
    <scope>NUCLEOTIDE SEQUENCE [LARGE SCALE GENOMIC DNA]</scope>
    <source>
        <strain evidence="2">ES.061</strain>
    </source>
</reference>
<keyword evidence="2" id="KW-1185">Reference proteome</keyword>
<accession>A0A1H4N5A9</accession>
<dbReference type="PANTHER" id="PTHR42110:SF1">
    <property type="entry name" value="L-ASPARAGINASE, PUTATIVE (AFU_ORTHOLOGUE AFUA_3G11890)-RELATED"/>
    <property type="match status" value="1"/>
</dbReference>
<gene>
    <name evidence="1" type="ORF">SAMN05216452_3623</name>
</gene>